<proteinExistence type="predicted"/>
<gene>
    <name evidence="1" type="ORF">BGAL_0755g00040</name>
</gene>
<sequence>MSTPAPPKDLFDFLFRSPLRIHLLDAQESAPGPVLSSEPEPTSQMVTVPGHCNLVEWSERHDAEVAPGEHDVAGTDVAGTDVAGTDVAGTDVAGTDVAGTDVAGTDVSGTVGPHIVAASLDDPLIDNHLNHGHQCLGPEYELVGWSDHVWALVMRKVAEELAYHLTASLHEFA</sequence>
<evidence type="ECO:0000313" key="1">
    <source>
        <dbReference type="EMBL" id="THV44038.1"/>
    </source>
</evidence>
<dbReference type="Proteomes" id="UP000308671">
    <property type="component" value="Unassembled WGS sequence"/>
</dbReference>
<dbReference type="OrthoDB" id="125107at2759"/>
<dbReference type="EMBL" id="PQXL01000750">
    <property type="protein sequence ID" value="THV44038.1"/>
    <property type="molecule type" value="Genomic_DNA"/>
</dbReference>
<dbReference type="AlphaFoldDB" id="A0A4S8QHN6"/>
<accession>A0A4S8QHN6</accession>
<organism evidence="1 2">
    <name type="scientific">Botrytis galanthina</name>
    <dbReference type="NCBI Taxonomy" id="278940"/>
    <lineage>
        <taxon>Eukaryota</taxon>
        <taxon>Fungi</taxon>
        <taxon>Dikarya</taxon>
        <taxon>Ascomycota</taxon>
        <taxon>Pezizomycotina</taxon>
        <taxon>Leotiomycetes</taxon>
        <taxon>Helotiales</taxon>
        <taxon>Sclerotiniaceae</taxon>
        <taxon>Botrytis</taxon>
    </lineage>
</organism>
<name>A0A4S8QHN6_9HELO</name>
<comment type="caution">
    <text evidence="1">The sequence shown here is derived from an EMBL/GenBank/DDBJ whole genome shotgun (WGS) entry which is preliminary data.</text>
</comment>
<keyword evidence="2" id="KW-1185">Reference proteome</keyword>
<reference evidence="1 2" key="1">
    <citation type="submission" date="2017-12" db="EMBL/GenBank/DDBJ databases">
        <title>Comparative genomics of Botrytis spp.</title>
        <authorList>
            <person name="Valero-Jimenez C.A."/>
            <person name="Tapia P."/>
            <person name="Veloso J."/>
            <person name="Silva-Moreno E."/>
            <person name="Staats M."/>
            <person name="Valdes J.H."/>
            <person name="Van Kan J.A.L."/>
        </authorList>
    </citation>
    <scope>NUCLEOTIDE SEQUENCE [LARGE SCALE GENOMIC DNA]</scope>
    <source>
        <strain evidence="1 2">MUCL435</strain>
    </source>
</reference>
<evidence type="ECO:0000313" key="2">
    <source>
        <dbReference type="Proteomes" id="UP000308671"/>
    </source>
</evidence>
<protein>
    <submittedName>
        <fullName evidence="1">Uncharacterized protein</fullName>
    </submittedName>
</protein>